<accession>A0A6C0KJ10</accession>
<reference evidence="2" key="1">
    <citation type="journal article" date="2020" name="Nature">
        <title>Giant virus diversity and host interactions through global metagenomics.</title>
        <authorList>
            <person name="Schulz F."/>
            <person name="Roux S."/>
            <person name="Paez-Espino D."/>
            <person name="Jungbluth S."/>
            <person name="Walsh D.A."/>
            <person name="Denef V.J."/>
            <person name="McMahon K.D."/>
            <person name="Konstantinidis K.T."/>
            <person name="Eloe-Fadrosh E.A."/>
            <person name="Kyrpides N.C."/>
            <person name="Woyke T."/>
        </authorList>
    </citation>
    <scope>NUCLEOTIDE SEQUENCE</scope>
    <source>
        <strain evidence="2">GVMAG-S-3300012000-57</strain>
    </source>
</reference>
<dbReference type="EMBL" id="MN740901">
    <property type="protein sequence ID" value="QHU17303.1"/>
    <property type="molecule type" value="Genomic_DNA"/>
</dbReference>
<evidence type="ECO:0000256" key="1">
    <source>
        <dbReference type="SAM" id="Phobius"/>
    </source>
</evidence>
<name>A0A6C0KJ10_9ZZZZ</name>
<dbReference type="AlphaFoldDB" id="A0A6C0KJ10"/>
<keyword evidence="1" id="KW-0472">Membrane</keyword>
<feature type="transmembrane region" description="Helical" evidence="1">
    <location>
        <begin position="74"/>
        <end position="97"/>
    </location>
</feature>
<sequence length="203" mass="23401">MSEPIAQVTSTIDTKGCFPVISYVLFIVVYIMSFICIYKRNVALLGVMLLYVINIIYSVFLIKDMFLWTKSEQIITFIISAILILNLASSSLIMMTFRTLHAKYNKNNETIKLSPQNKDRISKYFTMFICTIVFVWFLAMYYFVEDENVDYFSFAFVGQNASPAMLITKFVMKISLCITGLGLSGYMVYLANKLSKLRRSQLQ</sequence>
<feature type="transmembrane region" description="Helical" evidence="1">
    <location>
        <begin position="20"/>
        <end position="38"/>
    </location>
</feature>
<protein>
    <submittedName>
        <fullName evidence="2">Uncharacterized protein</fullName>
    </submittedName>
</protein>
<feature type="transmembrane region" description="Helical" evidence="1">
    <location>
        <begin position="170"/>
        <end position="191"/>
    </location>
</feature>
<proteinExistence type="predicted"/>
<feature type="transmembrane region" description="Helical" evidence="1">
    <location>
        <begin position="124"/>
        <end position="144"/>
    </location>
</feature>
<keyword evidence="1" id="KW-1133">Transmembrane helix</keyword>
<keyword evidence="1" id="KW-0812">Transmembrane</keyword>
<evidence type="ECO:0000313" key="2">
    <source>
        <dbReference type="EMBL" id="QHU17303.1"/>
    </source>
</evidence>
<organism evidence="2">
    <name type="scientific">viral metagenome</name>
    <dbReference type="NCBI Taxonomy" id="1070528"/>
    <lineage>
        <taxon>unclassified sequences</taxon>
        <taxon>metagenomes</taxon>
        <taxon>organismal metagenomes</taxon>
    </lineage>
</organism>
<feature type="transmembrane region" description="Helical" evidence="1">
    <location>
        <begin position="43"/>
        <end position="62"/>
    </location>
</feature>